<dbReference type="Pfam" id="PF14214">
    <property type="entry name" value="Helitron_like_N"/>
    <property type="match status" value="1"/>
</dbReference>
<gene>
    <name evidence="3" type="ORF">PSYICH_LOCUS6424</name>
</gene>
<dbReference type="Proteomes" id="UP001153636">
    <property type="component" value="Chromosome 2"/>
</dbReference>
<protein>
    <recommendedName>
        <fullName evidence="2">Helitron helicase-like domain-containing protein</fullName>
    </recommendedName>
</protein>
<sequence length="196" mass="22062">MIRQLDISTFYITLTAADARWPELISVLGKVLYQKLYSDIEVSEMSSAARTPLIQSDPVTVVRYFDNRIRLLMAEMRKCDFFKSSVDSIPSSHSDNEDSSSQNNTSDPVDAPFANKFTNRPVNVVYPLVDYYYRVEFQHRGAPYIHGVLWLEGAPVSDGTNGIDCSRFIDNFVSASASGEGIRYATNVEMLTAYQT</sequence>
<evidence type="ECO:0000256" key="1">
    <source>
        <dbReference type="SAM" id="MobiDB-lite"/>
    </source>
</evidence>
<feature type="domain" description="Helitron helicase-like" evidence="2">
    <location>
        <begin position="1"/>
        <end position="149"/>
    </location>
</feature>
<evidence type="ECO:0000313" key="3">
    <source>
        <dbReference type="EMBL" id="CAH1106733.1"/>
    </source>
</evidence>
<dbReference type="EMBL" id="OV651814">
    <property type="protein sequence ID" value="CAH1106733.1"/>
    <property type="molecule type" value="Genomic_DNA"/>
</dbReference>
<feature type="region of interest" description="Disordered" evidence="1">
    <location>
        <begin position="92"/>
        <end position="112"/>
    </location>
</feature>
<accession>A0A9P0CUF1</accession>
<keyword evidence="4" id="KW-1185">Reference proteome</keyword>
<dbReference type="OrthoDB" id="6766289at2759"/>
<name>A0A9P0CUF1_9CUCU</name>
<dbReference type="AlphaFoldDB" id="A0A9P0CUF1"/>
<proteinExistence type="predicted"/>
<dbReference type="InterPro" id="IPR025476">
    <property type="entry name" value="Helitron_helicase-like"/>
</dbReference>
<organism evidence="3 4">
    <name type="scientific">Psylliodes chrysocephalus</name>
    <dbReference type="NCBI Taxonomy" id="3402493"/>
    <lineage>
        <taxon>Eukaryota</taxon>
        <taxon>Metazoa</taxon>
        <taxon>Ecdysozoa</taxon>
        <taxon>Arthropoda</taxon>
        <taxon>Hexapoda</taxon>
        <taxon>Insecta</taxon>
        <taxon>Pterygota</taxon>
        <taxon>Neoptera</taxon>
        <taxon>Endopterygota</taxon>
        <taxon>Coleoptera</taxon>
        <taxon>Polyphaga</taxon>
        <taxon>Cucujiformia</taxon>
        <taxon>Chrysomeloidea</taxon>
        <taxon>Chrysomelidae</taxon>
        <taxon>Galerucinae</taxon>
        <taxon>Alticini</taxon>
        <taxon>Psylliodes</taxon>
    </lineage>
</organism>
<evidence type="ECO:0000259" key="2">
    <source>
        <dbReference type="Pfam" id="PF14214"/>
    </source>
</evidence>
<evidence type="ECO:0000313" key="4">
    <source>
        <dbReference type="Proteomes" id="UP001153636"/>
    </source>
</evidence>
<feature type="compositionally biased region" description="Low complexity" evidence="1">
    <location>
        <begin position="92"/>
        <end position="107"/>
    </location>
</feature>
<reference evidence="3" key="1">
    <citation type="submission" date="2022-01" db="EMBL/GenBank/DDBJ databases">
        <authorList>
            <person name="King R."/>
        </authorList>
    </citation>
    <scope>NUCLEOTIDE SEQUENCE</scope>
</reference>